<dbReference type="GO" id="GO:0045892">
    <property type="term" value="P:negative regulation of DNA-templated transcription"/>
    <property type="evidence" value="ECO:0007669"/>
    <property type="project" value="TreeGrafter"/>
</dbReference>
<dbReference type="InterPro" id="IPR014757">
    <property type="entry name" value="Tscrpt_reg_IclR_C"/>
</dbReference>
<dbReference type="InterPro" id="IPR050707">
    <property type="entry name" value="HTH_MetabolicPath_Reg"/>
</dbReference>
<evidence type="ECO:0000256" key="3">
    <source>
        <dbReference type="ARBA" id="ARBA00023163"/>
    </source>
</evidence>
<keyword evidence="7" id="KW-1185">Reference proteome</keyword>
<reference evidence="6 7" key="1">
    <citation type="journal article" date="2011" name="Int. J. Syst. Evol. Microbiol.">
        <title>Description of Undibacterium oligocarboniphilum sp. nov., isolated from purified water, and Undibacterium pigrum strain CCUG 49012 as the type strain of Undibacterium parvum sp. nov., and emended descriptions of the genus Undibacterium and the species Undibacterium pigrum.</title>
        <authorList>
            <person name="Eder W."/>
            <person name="Wanner G."/>
            <person name="Ludwig W."/>
            <person name="Busse H.J."/>
            <person name="Ziemke-Kageler F."/>
            <person name="Lang E."/>
        </authorList>
    </citation>
    <scope>NUCLEOTIDE SEQUENCE [LARGE SCALE GENOMIC DNA]</scope>
    <source>
        <strain evidence="6 7">DSM 23061</strain>
    </source>
</reference>
<sequence length="261" mass="28780">MKTETAASDKTSIQVIERLTSLLDALARYQDPVSLKELAIVTGLHPSTAHRILNDLVKTRFVDRAEAGSYRLGMRLLELGNVVKSRLNVREASLEFMRTLHRQTQQTVNLSVRQGDEIVYIDRAFSERSGMQVVRAIGGRAPLHLTSTGKLFLSLDEPKAIRAYTTRTGLAGHNKNSITDLAKLEKELSEVRENGYARDNEELELGVRCMAAGIRDDSGKMIAGLSISAPAGRLQEEWLADLISTAEQISATLGYVATTKQ</sequence>
<dbReference type="AlphaFoldDB" id="A0A3Q9BUF5"/>
<evidence type="ECO:0000259" key="5">
    <source>
        <dbReference type="PROSITE" id="PS51078"/>
    </source>
</evidence>
<evidence type="ECO:0000256" key="2">
    <source>
        <dbReference type="ARBA" id="ARBA00023125"/>
    </source>
</evidence>
<proteinExistence type="predicted"/>
<dbReference type="OrthoDB" id="9807558at2"/>
<gene>
    <name evidence="6" type="ORF">EJN92_21065</name>
</gene>
<evidence type="ECO:0000313" key="6">
    <source>
        <dbReference type="EMBL" id="AZP14269.1"/>
    </source>
</evidence>
<dbReference type="Gene3D" id="3.30.450.40">
    <property type="match status" value="1"/>
</dbReference>
<evidence type="ECO:0000256" key="1">
    <source>
        <dbReference type="ARBA" id="ARBA00023015"/>
    </source>
</evidence>
<dbReference type="PROSITE" id="PS51077">
    <property type="entry name" value="HTH_ICLR"/>
    <property type="match status" value="1"/>
</dbReference>
<dbReference type="RefSeq" id="WP_126129630.1">
    <property type="nucleotide sequence ID" value="NZ_CP034464.1"/>
</dbReference>
<keyword evidence="2" id="KW-0238">DNA-binding</keyword>
<dbReference type="PANTHER" id="PTHR30136">
    <property type="entry name" value="HELIX-TURN-HELIX TRANSCRIPTIONAL REGULATOR, ICLR FAMILY"/>
    <property type="match status" value="1"/>
</dbReference>
<dbReference type="GO" id="GO:0003700">
    <property type="term" value="F:DNA-binding transcription factor activity"/>
    <property type="evidence" value="ECO:0007669"/>
    <property type="project" value="TreeGrafter"/>
</dbReference>
<accession>A0A3Q9BUF5</accession>
<evidence type="ECO:0000313" key="7">
    <source>
        <dbReference type="Proteomes" id="UP000275663"/>
    </source>
</evidence>
<dbReference type="Pfam" id="PF09339">
    <property type="entry name" value="HTH_IclR"/>
    <property type="match status" value="1"/>
</dbReference>
<dbReference type="InterPro" id="IPR036388">
    <property type="entry name" value="WH-like_DNA-bd_sf"/>
</dbReference>
<dbReference type="Proteomes" id="UP000275663">
    <property type="component" value="Chromosome"/>
</dbReference>
<keyword evidence="3" id="KW-0804">Transcription</keyword>
<dbReference type="SUPFAM" id="SSF46785">
    <property type="entry name" value="Winged helix' DNA-binding domain"/>
    <property type="match status" value="1"/>
</dbReference>
<feature type="domain" description="HTH iclR-type" evidence="4">
    <location>
        <begin position="13"/>
        <end position="74"/>
    </location>
</feature>
<feature type="domain" description="IclR-ED" evidence="5">
    <location>
        <begin position="75"/>
        <end position="255"/>
    </location>
</feature>
<name>A0A3Q9BUF5_9BURK</name>
<dbReference type="PROSITE" id="PS51078">
    <property type="entry name" value="ICLR_ED"/>
    <property type="match status" value="1"/>
</dbReference>
<keyword evidence="1" id="KW-0805">Transcription regulation</keyword>
<protein>
    <submittedName>
        <fullName evidence="6">IclR family transcriptional regulator</fullName>
    </submittedName>
</protein>
<dbReference type="SMART" id="SM00346">
    <property type="entry name" value="HTH_ICLR"/>
    <property type="match status" value="1"/>
</dbReference>
<dbReference type="FunFam" id="1.10.10.10:FF:000056">
    <property type="entry name" value="IclR family transcriptional regulator"/>
    <property type="match status" value="1"/>
</dbReference>
<dbReference type="GO" id="GO:0003677">
    <property type="term" value="F:DNA binding"/>
    <property type="evidence" value="ECO:0007669"/>
    <property type="project" value="UniProtKB-KW"/>
</dbReference>
<dbReference type="Gene3D" id="1.10.10.10">
    <property type="entry name" value="Winged helix-like DNA-binding domain superfamily/Winged helix DNA-binding domain"/>
    <property type="match status" value="1"/>
</dbReference>
<dbReference type="InterPro" id="IPR005471">
    <property type="entry name" value="Tscrpt_reg_IclR_N"/>
</dbReference>
<dbReference type="Pfam" id="PF01614">
    <property type="entry name" value="IclR_C"/>
    <property type="match status" value="1"/>
</dbReference>
<dbReference type="KEGG" id="upv:EJN92_21065"/>
<dbReference type="PANTHER" id="PTHR30136:SF35">
    <property type="entry name" value="HTH-TYPE TRANSCRIPTIONAL REGULATOR RV1719"/>
    <property type="match status" value="1"/>
</dbReference>
<organism evidence="6 7">
    <name type="scientific">Undibacterium parvum</name>
    <dbReference type="NCBI Taxonomy" id="401471"/>
    <lineage>
        <taxon>Bacteria</taxon>
        <taxon>Pseudomonadati</taxon>
        <taxon>Pseudomonadota</taxon>
        <taxon>Betaproteobacteria</taxon>
        <taxon>Burkholderiales</taxon>
        <taxon>Oxalobacteraceae</taxon>
        <taxon>Undibacterium</taxon>
    </lineage>
</organism>
<evidence type="ECO:0000259" key="4">
    <source>
        <dbReference type="PROSITE" id="PS51077"/>
    </source>
</evidence>
<dbReference type="SUPFAM" id="SSF55781">
    <property type="entry name" value="GAF domain-like"/>
    <property type="match status" value="1"/>
</dbReference>
<dbReference type="EMBL" id="CP034464">
    <property type="protein sequence ID" value="AZP14269.1"/>
    <property type="molecule type" value="Genomic_DNA"/>
</dbReference>
<dbReference type="InterPro" id="IPR029016">
    <property type="entry name" value="GAF-like_dom_sf"/>
</dbReference>
<dbReference type="InterPro" id="IPR036390">
    <property type="entry name" value="WH_DNA-bd_sf"/>
</dbReference>